<evidence type="ECO:0000256" key="7">
    <source>
        <dbReference type="ARBA" id="ARBA00023242"/>
    </source>
</evidence>
<dbReference type="InterPro" id="IPR037431">
    <property type="entry name" value="REX4_DEDDh_dom"/>
</dbReference>
<comment type="subcellular location">
    <subcellularLocation>
        <location evidence="1">Nucleus</location>
    </subcellularLocation>
</comment>
<dbReference type="GO" id="GO:0006364">
    <property type="term" value="P:rRNA processing"/>
    <property type="evidence" value="ECO:0007669"/>
    <property type="project" value="InterPro"/>
</dbReference>
<dbReference type="GO" id="GO:0003676">
    <property type="term" value="F:nucleic acid binding"/>
    <property type="evidence" value="ECO:0007669"/>
    <property type="project" value="InterPro"/>
</dbReference>
<evidence type="ECO:0000256" key="2">
    <source>
        <dbReference type="ARBA" id="ARBA00010489"/>
    </source>
</evidence>
<keyword evidence="6" id="KW-0269">Exonuclease</keyword>
<dbReference type="PROSITE" id="PS00028">
    <property type="entry name" value="ZINC_FINGER_C2H2_1"/>
    <property type="match status" value="1"/>
</dbReference>
<dbReference type="GO" id="GO:0005634">
    <property type="term" value="C:nucleus"/>
    <property type="evidence" value="ECO:0007669"/>
    <property type="project" value="UniProtKB-SubCell"/>
</dbReference>
<dbReference type="Gene3D" id="3.30.420.10">
    <property type="entry name" value="Ribonuclease H-like superfamily/Ribonuclease H"/>
    <property type="match status" value="1"/>
</dbReference>
<comment type="similarity">
    <text evidence="2">Belongs to the REXO4 family.</text>
</comment>
<dbReference type="InterPro" id="IPR047021">
    <property type="entry name" value="REXO1/3/4-like"/>
</dbReference>
<reference evidence="11" key="2">
    <citation type="submission" date="2025-08" db="UniProtKB">
        <authorList>
            <consortium name="RefSeq"/>
        </authorList>
    </citation>
    <scope>IDENTIFICATION</scope>
    <source>
        <tissue evidence="11">Leaf</tissue>
    </source>
</reference>
<evidence type="ECO:0000256" key="3">
    <source>
        <dbReference type="ARBA" id="ARBA00016937"/>
    </source>
</evidence>
<keyword evidence="5" id="KW-0378">Hydrolase</keyword>
<keyword evidence="8" id="KW-0863">Zinc-finger</keyword>
<evidence type="ECO:0000256" key="4">
    <source>
        <dbReference type="ARBA" id="ARBA00022722"/>
    </source>
</evidence>
<dbReference type="AlphaFoldDB" id="A0A6P8E3D0"/>
<name>A0A6P8E3D0_PUNGR</name>
<dbReference type="RefSeq" id="XP_031399418.1">
    <property type="nucleotide sequence ID" value="XM_031543558.1"/>
</dbReference>
<dbReference type="GO" id="GO:0008270">
    <property type="term" value="F:zinc ion binding"/>
    <property type="evidence" value="ECO:0007669"/>
    <property type="project" value="UniProtKB-KW"/>
</dbReference>
<keyword evidence="4" id="KW-0540">Nuclease</keyword>
<keyword evidence="8" id="KW-0479">Metal-binding</keyword>
<dbReference type="GO" id="GO:0008408">
    <property type="term" value="F:3'-5' exonuclease activity"/>
    <property type="evidence" value="ECO:0007669"/>
    <property type="project" value="InterPro"/>
</dbReference>
<evidence type="ECO:0000256" key="8">
    <source>
        <dbReference type="PROSITE-ProRule" id="PRU00042"/>
    </source>
</evidence>
<dbReference type="GeneID" id="116209837"/>
<dbReference type="InterPro" id="IPR012337">
    <property type="entry name" value="RNaseH-like_sf"/>
</dbReference>
<evidence type="ECO:0000313" key="10">
    <source>
        <dbReference type="Proteomes" id="UP000515151"/>
    </source>
</evidence>
<organism evidence="10 11">
    <name type="scientific">Punica granatum</name>
    <name type="common">Pomegranate</name>
    <dbReference type="NCBI Taxonomy" id="22663"/>
    <lineage>
        <taxon>Eukaryota</taxon>
        <taxon>Viridiplantae</taxon>
        <taxon>Streptophyta</taxon>
        <taxon>Embryophyta</taxon>
        <taxon>Tracheophyta</taxon>
        <taxon>Spermatophyta</taxon>
        <taxon>Magnoliopsida</taxon>
        <taxon>eudicotyledons</taxon>
        <taxon>Gunneridae</taxon>
        <taxon>Pentapetalae</taxon>
        <taxon>rosids</taxon>
        <taxon>malvids</taxon>
        <taxon>Myrtales</taxon>
        <taxon>Lythraceae</taxon>
        <taxon>Punica</taxon>
    </lineage>
</organism>
<dbReference type="PANTHER" id="PTHR12801:SF123">
    <property type="entry name" value="RNA EXONUCLEASE 4"/>
    <property type="match status" value="1"/>
</dbReference>
<evidence type="ECO:0000256" key="6">
    <source>
        <dbReference type="ARBA" id="ARBA00022839"/>
    </source>
</evidence>
<protein>
    <recommendedName>
        <fullName evidence="3">RNA exonuclease 4</fullName>
    </recommendedName>
</protein>
<keyword evidence="7" id="KW-0539">Nucleus</keyword>
<evidence type="ECO:0000256" key="1">
    <source>
        <dbReference type="ARBA" id="ARBA00004123"/>
    </source>
</evidence>
<keyword evidence="8" id="KW-0862">Zinc</keyword>
<dbReference type="CDD" id="cd06144">
    <property type="entry name" value="REX4_like"/>
    <property type="match status" value="1"/>
</dbReference>
<accession>A0A6P8E3D0</accession>
<dbReference type="InterPro" id="IPR013087">
    <property type="entry name" value="Znf_C2H2_type"/>
</dbReference>
<dbReference type="Pfam" id="PF00929">
    <property type="entry name" value="RNase_T"/>
    <property type="match status" value="1"/>
</dbReference>
<evidence type="ECO:0000313" key="11">
    <source>
        <dbReference type="RefSeq" id="XP_031399418.1"/>
    </source>
</evidence>
<evidence type="ECO:0000259" key="9">
    <source>
        <dbReference type="PROSITE" id="PS50157"/>
    </source>
</evidence>
<dbReference type="InterPro" id="IPR013520">
    <property type="entry name" value="Ribonucl_H"/>
</dbReference>
<dbReference type="PROSITE" id="PS50157">
    <property type="entry name" value="ZINC_FINGER_C2H2_2"/>
    <property type="match status" value="1"/>
</dbReference>
<evidence type="ECO:0000256" key="5">
    <source>
        <dbReference type="ARBA" id="ARBA00022801"/>
    </source>
</evidence>
<dbReference type="Proteomes" id="UP000515151">
    <property type="component" value="Chromosome 6"/>
</dbReference>
<dbReference type="SUPFAM" id="SSF53098">
    <property type="entry name" value="Ribonuclease H-like"/>
    <property type="match status" value="1"/>
</dbReference>
<dbReference type="PANTHER" id="PTHR12801">
    <property type="entry name" value="RNA EXONUCLEASE REXO1 / RECO3 FAMILY MEMBER-RELATED"/>
    <property type="match status" value="1"/>
</dbReference>
<dbReference type="OrthoDB" id="8191639at2759"/>
<reference evidence="10" key="1">
    <citation type="journal article" date="2020" name="Plant Biotechnol. J.">
        <title>The pomegranate (Punica granatum L.) draft genome dissects genetic divergence between soft- and hard-seeded cultivars.</title>
        <authorList>
            <person name="Luo X."/>
            <person name="Li H."/>
            <person name="Wu Z."/>
            <person name="Yao W."/>
            <person name="Zhao P."/>
            <person name="Cao D."/>
            <person name="Yu H."/>
            <person name="Li K."/>
            <person name="Poudel K."/>
            <person name="Zhao D."/>
            <person name="Zhang F."/>
            <person name="Xia X."/>
            <person name="Chen L."/>
            <person name="Wang Q."/>
            <person name="Jing D."/>
            <person name="Cao S."/>
        </authorList>
    </citation>
    <scope>NUCLEOTIDE SEQUENCE [LARGE SCALE GENOMIC DNA]</scope>
    <source>
        <strain evidence="10">cv. Tunisia</strain>
    </source>
</reference>
<dbReference type="Gene3D" id="3.30.160.60">
    <property type="entry name" value="Classic Zinc Finger"/>
    <property type="match status" value="1"/>
</dbReference>
<gene>
    <name evidence="11" type="primary">LOC116209837</name>
</gene>
<sequence>MEVDSLEVANQLPRPATSKRHKCCACYKQYNKKEHLVDHMRESYHSVHQPRCGVCQKHCKSFESLREHLSGPLAKANCAMVFSNRGCDLCLKVFDNLSSLNDHQETCYFLAPPPLRPIMITSPQFHDMMDSVEGDRSRRPSAIAMDCEMVGGGIDGTLNLCARVCLIDEDENIIFHTYVQPQIAVTNYRYEVTGLTEDHLKDGMPLKEVKEKILEILYYQETITRVRLFGGKARLLVGHDLEHDFKCLNMCYPDHLLRDTAIYHPLMKTNLVSHSLKYLTKKYLGYDIKMGVHDPYEDCVSVMRIYKRMRAQEHPSEQGHGRSPSVSVNDDIYDPWRLITSHKHNPFWDWSMQELVEMSPDELYKISRSNYQCWCLDLNRTTDLRYE</sequence>
<dbReference type="SMART" id="SM00479">
    <property type="entry name" value="EXOIII"/>
    <property type="match status" value="1"/>
</dbReference>
<dbReference type="InterPro" id="IPR036397">
    <property type="entry name" value="RNaseH_sf"/>
</dbReference>
<proteinExistence type="inferred from homology"/>
<keyword evidence="10" id="KW-1185">Reference proteome</keyword>
<feature type="domain" description="C2H2-type" evidence="9">
    <location>
        <begin position="21"/>
        <end position="50"/>
    </location>
</feature>